<feature type="region of interest" description="Disordered" evidence="4">
    <location>
        <begin position="98"/>
        <end position="203"/>
    </location>
</feature>
<keyword evidence="7" id="KW-1185">Reference proteome</keyword>
<evidence type="ECO:0000259" key="5">
    <source>
        <dbReference type="PROSITE" id="PS50102"/>
    </source>
</evidence>
<comment type="subcellular location">
    <subcellularLocation>
        <location evidence="1">Nucleus</location>
    </subcellularLocation>
</comment>
<dbReference type="Pfam" id="PF14304">
    <property type="entry name" value="CSTF_C"/>
    <property type="match status" value="1"/>
</dbReference>
<feature type="compositionally biased region" description="Pro residues" evidence="4">
    <location>
        <begin position="296"/>
        <end position="327"/>
    </location>
</feature>
<dbReference type="GO" id="GO:0031124">
    <property type="term" value="P:mRNA 3'-end processing"/>
    <property type="evidence" value="ECO:0007669"/>
    <property type="project" value="InterPro"/>
</dbReference>
<dbReference type="RefSeq" id="XP_070058920.1">
    <property type="nucleotide sequence ID" value="XM_070202819.1"/>
</dbReference>
<accession>A0AAJ8L6K2</accession>
<keyword evidence="3" id="KW-0694">RNA-binding</keyword>
<dbReference type="InterPro" id="IPR025742">
    <property type="entry name" value="CSTF2_hinge"/>
</dbReference>
<dbReference type="EMBL" id="CP144522">
    <property type="protein sequence ID" value="WWC69785.1"/>
    <property type="molecule type" value="Genomic_DNA"/>
</dbReference>
<sequence>MPPGHASKTIFVANIPYHPKGPMTIWMRSRLMKVSALSDVSEEQLANTFSEAGPVNNVEIKFDPQTGRSKGYAFVQFYDEATALSAVRNLQDAPVNGRNLRVELSTDEPGPRRGGRGSRGGIPGQPGGPIGNSVPPVGAGGPPGGAGGYGRSQHDDGPPRGFDQGYPAPGGPVPPPQVNRVDLSALPEGSPVPLGSNPTDSISKTLAAVTPGQMQDVMASMKSLISTNPEQARQLLTSKPQLAYALFQAMLLMNIVDPSVLQRIQPLPTTAPPVPIPTINHAPTPPPNSYSSYPPNNGPPTNYPPYPPSNAPPPAVGGYSRPPPPPTSGGYNPPTQSGYGAPPPQAGYGAPPPASAPPPPVASGMASLPPSAQQALATLPEDQQQMLLQVLQLTPDQINALDATQKASIMQLRQQFLGTAM</sequence>
<dbReference type="Gene3D" id="3.30.70.330">
    <property type="match status" value="1"/>
</dbReference>
<organism evidence="6 7">
    <name type="scientific">Kwoniella pini CBS 10737</name>
    <dbReference type="NCBI Taxonomy" id="1296096"/>
    <lineage>
        <taxon>Eukaryota</taxon>
        <taxon>Fungi</taxon>
        <taxon>Dikarya</taxon>
        <taxon>Basidiomycota</taxon>
        <taxon>Agaricomycotina</taxon>
        <taxon>Tremellomycetes</taxon>
        <taxon>Tremellales</taxon>
        <taxon>Cryptococcaceae</taxon>
        <taxon>Kwoniella</taxon>
    </lineage>
</organism>
<dbReference type="FunFam" id="1.10.20.70:FF:000002">
    <property type="entry name" value="Related to Cleavage stimulation factor"/>
    <property type="match status" value="1"/>
</dbReference>
<protein>
    <recommendedName>
        <fullName evidence="5">RRM domain-containing protein</fullName>
    </recommendedName>
</protein>
<proteinExistence type="predicted"/>
<feature type="domain" description="RRM" evidence="5">
    <location>
        <begin position="8"/>
        <end position="107"/>
    </location>
</feature>
<feature type="region of interest" description="Disordered" evidence="4">
    <location>
        <begin position="271"/>
        <end position="369"/>
    </location>
</feature>
<feature type="compositionally biased region" description="Gly residues" evidence="4">
    <location>
        <begin position="138"/>
        <end position="150"/>
    </location>
</feature>
<reference evidence="6" key="1">
    <citation type="submission" date="2013-07" db="EMBL/GenBank/DDBJ databases">
        <authorList>
            <consortium name="The Broad Institute Genome Sequencing Platform"/>
            <person name="Cuomo C."/>
            <person name="Litvintseva A."/>
            <person name="Chen Y."/>
            <person name="Heitman J."/>
            <person name="Sun S."/>
            <person name="Springer D."/>
            <person name="Dromer F."/>
            <person name="Young S.K."/>
            <person name="Zeng Q."/>
            <person name="Gargeya S."/>
            <person name="Fitzgerald M."/>
            <person name="Abouelleil A."/>
            <person name="Alvarado L."/>
            <person name="Berlin A.M."/>
            <person name="Chapman S.B."/>
            <person name="Dewar J."/>
            <person name="Goldberg J."/>
            <person name="Griggs A."/>
            <person name="Gujja S."/>
            <person name="Hansen M."/>
            <person name="Howarth C."/>
            <person name="Imamovic A."/>
            <person name="Larimer J."/>
            <person name="McCowan C."/>
            <person name="Murphy C."/>
            <person name="Pearson M."/>
            <person name="Priest M."/>
            <person name="Roberts A."/>
            <person name="Saif S."/>
            <person name="Shea T."/>
            <person name="Sykes S."/>
            <person name="Wortman J."/>
            <person name="Nusbaum C."/>
            <person name="Birren B."/>
        </authorList>
    </citation>
    <scope>NUCLEOTIDE SEQUENCE</scope>
    <source>
        <strain evidence="6">CBS 10737</strain>
    </source>
</reference>
<dbReference type="GeneID" id="30169640"/>
<feature type="compositionally biased region" description="Gly residues" evidence="4">
    <location>
        <begin position="117"/>
        <end position="130"/>
    </location>
</feature>
<dbReference type="InterPro" id="IPR038192">
    <property type="entry name" value="CSTF_C_sf"/>
</dbReference>
<evidence type="ECO:0000313" key="6">
    <source>
        <dbReference type="EMBL" id="WWC69785.1"/>
    </source>
</evidence>
<dbReference type="PANTHER" id="PTHR45735:SF2">
    <property type="entry name" value="CLEAVAGE STIMULATION FACTOR SUBUNIT 2"/>
    <property type="match status" value="1"/>
</dbReference>
<dbReference type="PROSITE" id="PS50102">
    <property type="entry name" value="RRM"/>
    <property type="match status" value="1"/>
</dbReference>
<feature type="compositionally biased region" description="Low complexity" evidence="4">
    <location>
        <begin position="328"/>
        <end position="340"/>
    </location>
</feature>
<keyword evidence="2" id="KW-0539">Nucleus</keyword>
<name>A0AAJ8L6K2_9TREE</name>
<evidence type="ECO:0000256" key="1">
    <source>
        <dbReference type="ARBA" id="ARBA00004123"/>
    </source>
</evidence>
<reference evidence="6" key="2">
    <citation type="submission" date="2024-02" db="EMBL/GenBank/DDBJ databases">
        <title>Comparative genomics of Cryptococcus and Kwoniella reveals pathogenesis evolution and contrasting modes of karyotype evolution via chromosome fusion or intercentromeric recombination.</title>
        <authorList>
            <person name="Coelho M.A."/>
            <person name="David-Palma M."/>
            <person name="Shea T."/>
            <person name="Bowers K."/>
            <person name="McGinley-Smith S."/>
            <person name="Mohammad A.W."/>
            <person name="Gnirke A."/>
            <person name="Yurkov A.M."/>
            <person name="Nowrousian M."/>
            <person name="Sun S."/>
            <person name="Cuomo C.A."/>
            <person name="Heitman J."/>
        </authorList>
    </citation>
    <scope>NUCLEOTIDE SEQUENCE</scope>
    <source>
        <strain evidence="6">CBS 10737</strain>
    </source>
</reference>
<dbReference type="AlphaFoldDB" id="A0AAJ8L6K2"/>
<evidence type="ECO:0000256" key="4">
    <source>
        <dbReference type="SAM" id="MobiDB-lite"/>
    </source>
</evidence>
<dbReference type="Gene3D" id="1.10.20.70">
    <property type="entry name" value="Transcription termination and cleavage factor, C-terminal domain"/>
    <property type="match status" value="1"/>
</dbReference>
<dbReference type="Pfam" id="PF00076">
    <property type="entry name" value="RRM_1"/>
    <property type="match status" value="1"/>
</dbReference>
<dbReference type="KEGG" id="kpin:30169640"/>
<gene>
    <name evidence="6" type="ORF">I206_103728</name>
</gene>
<evidence type="ECO:0000313" key="7">
    <source>
        <dbReference type="Proteomes" id="UP000094020"/>
    </source>
</evidence>
<dbReference type="InterPro" id="IPR026896">
    <property type="entry name" value="CSTF_C"/>
</dbReference>
<evidence type="ECO:0000256" key="2">
    <source>
        <dbReference type="ARBA" id="ARBA00023242"/>
    </source>
</evidence>
<evidence type="ECO:0000256" key="3">
    <source>
        <dbReference type="PROSITE-ProRule" id="PRU00176"/>
    </source>
</evidence>
<dbReference type="InterPro" id="IPR000504">
    <property type="entry name" value="RRM_dom"/>
</dbReference>
<dbReference type="GO" id="GO:0003729">
    <property type="term" value="F:mRNA binding"/>
    <property type="evidence" value="ECO:0007669"/>
    <property type="project" value="TreeGrafter"/>
</dbReference>
<dbReference type="Gene3D" id="1.25.40.630">
    <property type="match status" value="1"/>
</dbReference>
<dbReference type="SUPFAM" id="SSF54928">
    <property type="entry name" value="RNA-binding domain, RBD"/>
    <property type="match status" value="1"/>
</dbReference>
<dbReference type="PANTHER" id="PTHR45735">
    <property type="entry name" value="CLEAVAGE STIMULATION FACTOR SUBUNIT 2"/>
    <property type="match status" value="1"/>
</dbReference>
<dbReference type="InterPro" id="IPR035979">
    <property type="entry name" value="RBD_domain_sf"/>
</dbReference>
<dbReference type="InterPro" id="IPR012677">
    <property type="entry name" value="Nucleotide-bd_a/b_plait_sf"/>
</dbReference>
<dbReference type="SMART" id="SM00360">
    <property type="entry name" value="RRM"/>
    <property type="match status" value="1"/>
</dbReference>
<feature type="compositionally biased region" description="Pro residues" evidence="4">
    <location>
        <begin position="341"/>
        <end position="361"/>
    </location>
</feature>
<dbReference type="Pfam" id="PF14327">
    <property type="entry name" value="CSTF2_hinge"/>
    <property type="match status" value="1"/>
</dbReference>
<dbReference type="GO" id="GO:0005847">
    <property type="term" value="C:mRNA cleavage and polyadenylation specificity factor complex"/>
    <property type="evidence" value="ECO:0007669"/>
    <property type="project" value="TreeGrafter"/>
</dbReference>
<dbReference type="Proteomes" id="UP000094020">
    <property type="component" value="Chromosome 4"/>
</dbReference>